<feature type="transmembrane region" description="Helical" evidence="1">
    <location>
        <begin position="147"/>
        <end position="180"/>
    </location>
</feature>
<evidence type="ECO:0000313" key="2">
    <source>
        <dbReference type="EMBL" id="PZG17475.1"/>
    </source>
</evidence>
<dbReference type="Pfam" id="PF06182">
    <property type="entry name" value="ABC2_membrane_6"/>
    <property type="match status" value="1"/>
</dbReference>
<organism evidence="2 3">
    <name type="scientific">Micromonospora craterilacus</name>
    <dbReference type="NCBI Taxonomy" id="1655439"/>
    <lineage>
        <taxon>Bacteria</taxon>
        <taxon>Bacillati</taxon>
        <taxon>Actinomycetota</taxon>
        <taxon>Actinomycetes</taxon>
        <taxon>Micromonosporales</taxon>
        <taxon>Micromonosporaceae</taxon>
        <taxon>Micromonospora</taxon>
    </lineage>
</organism>
<proteinExistence type="predicted"/>
<feature type="transmembrane region" description="Helical" evidence="1">
    <location>
        <begin position="29"/>
        <end position="53"/>
    </location>
</feature>
<reference evidence="2 3" key="1">
    <citation type="submission" date="2018-01" db="EMBL/GenBank/DDBJ databases">
        <title>Draft genome sequence of Jishengella sp. NA12.</title>
        <authorList>
            <person name="Sahin N."/>
            <person name="Ay H."/>
            <person name="Saygin H."/>
        </authorList>
    </citation>
    <scope>NUCLEOTIDE SEQUENCE [LARGE SCALE GENOMIC DNA]</scope>
    <source>
        <strain evidence="2 3">NA12</strain>
    </source>
</reference>
<dbReference type="EMBL" id="POTY01000087">
    <property type="protein sequence ID" value="PZG17475.1"/>
    <property type="molecule type" value="Genomic_DNA"/>
</dbReference>
<keyword evidence="1" id="KW-0812">Transmembrane</keyword>
<dbReference type="AlphaFoldDB" id="A0A2W2ELD9"/>
<keyword evidence="3" id="KW-1185">Reference proteome</keyword>
<dbReference type="PANTHER" id="PTHR36833:SF2">
    <property type="entry name" value="SLR0610 PROTEIN"/>
    <property type="match status" value="1"/>
</dbReference>
<feature type="transmembrane region" description="Helical" evidence="1">
    <location>
        <begin position="205"/>
        <end position="226"/>
    </location>
</feature>
<feature type="transmembrane region" description="Helical" evidence="1">
    <location>
        <begin position="232"/>
        <end position="252"/>
    </location>
</feature>
<evidence type="ECO:0000313" key="3">
    <source>
        <dbReference type="Proteomes" id="UP000248924"/>
    </source>
</evidence>
<dbReference type="RefSeq" id="WP_111214554.1">
    <property type="nucleotide sequence ID" value="NZ_POTY01000087.1"/>
</dbReference>
<name>A0A2W2ELD9_9ACTN</name>
<comment type="caution">
    <text evidence="2">The sequence shown here is derived from an EMBL/GenBank/DDBJ whole genome shotgun (WGS) entry which is preliminary data.</text>
</comment>
<dbReference type="OrthoDB" id="9788195at2"/>
<keyword evidence="1" id="KW-1133">Transmembrane helix</keyword>
<keyword evidence="1" id="KW-0472">Membrane</keyword>
<dbReference type="Proteomes" id="UP000248924">
    <property type="component" value="Unassembled WGS sequence"/>
</dbReference>
<protein>
    <recommendedName>
        <fullName evidence="4">ABC transporter permease</fullName>
    </recommendedName>
</protein>
<accession>A0A2W2ELD9</accession>
<dbReference type="InterPro" id="IPR010390">
    <property type="entry name" value="ABC-2_transporter-like"/>
</dbReference>
<dbReference type="PANTHER" id="PTHR36833">
    <property type="entry name" value="SLR0610 PROTEIN-RELATED"/>
    <property type="match status" value="1"/>
</dbReference>
<gene>
    <name evidence="2" type="ORF">C1I95_15570</name>
</gene>
<feature type="transmembrane region" description="Helical" evidence="1">
    <location>
        <begin position="65"/>
        <end position="82"/>
    </location>
</feature>
<evidence type="ECO:0008006" key="4">
    <source>
        <dbReference type="Google" id="ProtNLM"/>
    </source>
</evidence>
<evidence type="ECO:0000256" key="1">
    <source>
        <dbReference type="SAM" id="Phobius"/>
    </source>
</evidence>
<sequence>MNPWPRQARILGICWRAAVTGEMEYRFNFLANFALSMFWMLWAAAGASVYFRFTGTVAGWTQPEVLVVIGLFFALNGLRQALLQPNLERMTEYVRRGTLDFLLTKPFDAQLLVSLRHLKVNNLLDPVLGLTLTVIGVALSGRGVSAAALASFLLLLACAVLLMYALSVVLMSLAVVLVAGEELGRVSFAFVELSRFPVEMYRNPAQAVLTVVPVAFLTTYPAAALLGRLDAYLLLLAPAVAAGAVVLATLLWRRSLRSYAGASA</sequence>